<organism evidence="1 2">
    <name type="scientific">Prorocentrum cordatum</name>
    <dbReference type="NCBI Taxonomy" id="2364126"/>
    <lineage>
        <taxon>Eukaryota</taxon>
        <taxon>Sar</taxon>
        <taxon>Alveolata</taxon>
        <taxon>Dinophyceae</taxon>
        <taxon>Prorocentrales</taxon>
        <taxon>Prorocentraceae</taxon>
        <taxon>Prorocentrum</taxon>
    </lineage>
</organism>
<proteinExistence type="predicted"/>
<dbReference type="InterPro" id="IPR036691">
    <property type="entry name" value="Endo/exonu/phosph_ase_sf"/>
</dbReference>
<feature type="non-terminal residue" evidence="1">
    <location>
        <position position="1"/>
    </location>
</feature>
<keyword evidence="2" id="KW-1185">Reference proteome</keyword>
<evidence type="ECO:0000313" key="1">
    <source>
        <dbReference type="EMBL" id="CAK0813503.1"/>
    </source>
</evidence>
<dbReference type="Proteomes" id="UP001189429">
    <property type="component" value="Unassembled WGS sequence"/>
</dbReference>
<dbReference type="EMBL" id="CAUYUJ010005398">
    <property type="protein sequence ID" value="CAK0813503.1"/>
    <property type="molecule type" value="Genomic_DNA"/>
</dbReference>
<dbReference type="SUPFAM" id="SSF56219">
    <property type="entry name" value="DNase I-like"/>
    <property type="match status" value="1"/>
</dbReference>
<reference evidence="1" key="1">
    <citation type="submission" date="2023-10" db="EMBL/GenBank/DDBJ databases">
        <authorList>
            <person name="Chen Y."/>
            <person name="Shah S."/>
            <person name="Dougan E. K."/>
            <person name="Thang M."/>
            <person name="Chan C."/>
        </authorList>
    </citation>
    <scope>NUCLEOTIDE SEQUENCE [LARGE SCALE GENOMIC DNA]</scope>
</reference>
<protein>
    <recommendedName>
        <fullName evidence="3">Reverse transcriptase domain-containing protein</fullName>
    </recommendedName>
</protein>
<evidence type="ECO:0008006" key="3">
    <source>
        <dbReference type="Google" id="ProtNLM"/>
    </source>
</evidence>
<dbReference type="Gene3D" id="3.60.10.10">
    <property type="entry name" value="Endonuclease/exonuclease/phosphatase"/>
    <property type="match status" value="1"/>
</dbReference>
<accession>A0ABN9R550</accession>
<feature type="non-terminal residue" evidence="1">
    <location>
        <position position="587"/>
    </location>
</feature>
<name>A0ABN9R550_9DINO</name>
<sequence length="587" mass="65359">GQVVTVNVSSHGSIFEYMPGIGDDVKVLLVQEHHLLPERLQQAQSQARDIGWHGIWAAATPSTASATGTTAGVAILVRTDAMITAPILAEREVVTGRCLFAHIHWGVPGGFTAGSIYLDTKDGMGPVNTAYLWETVKAPARFNSEGVDWLIAGDWNNQPAELFSSSWATAASAIPFCPKATSFEEADDAEGLAACMDDLMIGVERELTNRYDHVGPAALRYSGRAGATSFTWRKVAWQPPLKRTYKRPQTLAWKVVLRWFMHIQKERHRLRTLVTRLQMAHVLCDIDPPQCAVLLQAFSEVGGYIRNIMRSQVVLHQMPENVQAFLNSGLQVLVAPGFEDLLRSVGNEATRLRKEDQRESYRAWMQFQRKAFQSGASIAHRVTKVRPLEQRIWGRARRGISRQWEQQHRTDNVWGNRSRYTSSDSAFSHNLDSEVAVLRGQFSATVLLDLTKAFDMARPSQLFREGCLLGYPPRMLYMLLKMHAQPRSLKGYGTFSDMVQVDQGILAGCTHAVCMLECLTLRAILRLRDNYAGVVPRALVDDVSVQYVGPDPKGILALDLAVRIFQEDSRVLGSCVNDKKSGLVAAT</sequence>
<gene>
    <name evidence="1" type="ORF">PCOR1329_LOCUS17402</name>
</gene>
<evidence type="ECO:0000313" key="2">
    <source>
        <dbReference type="Proteomes" id="UP001189429"/>
    </source>
</evidence>
<comment type="caution">
    <text evidence="1">The sequence shown here is derived from an EMBL/GenBank/DDBJ whole genome shotgun (WGS) entry which is preliminary data.</text>
</comment>